<dbReference type="AlphaFoldDB" id="A0A836HG38"/>
<proteinExistence type="predicted"/>
<feature type="compositionally biased region" description="Basic and acidic residues" evidence="1">
    <location>
        <begin position="10"/>
        <end position="23"/>
    </location>
</feature>
<gene>
    <name evidence="2" type="ORF">JKF63_01225</name>
</gene>
<organism evidence="2 3">
    <name type="scientific">Porcisia hertigi</name>
    <dbReference type="NCBI Taxonomy" id="2761500"/>
    <lineage>
        <taxon>Eukaryota</taxon>
        <taxon>Discoba</taxon>
        <taxon>Euglenozoa</taxon>
        <taxon>Kinetoplastea</taxon>
        <taxon>Metakinetoplastina</taxon>
        <taxon>Trypanosomatida</taxon>
        <taxon>Trypanosomatidae</taxon>
        <taxon>Leishmaniinae</taxon>
        <taxon>Porcisia</taxon>
    </lineage>
</organism>
<dbReference type="RefSeq" id="XP_067753430.1">
    <property type="nucleotide sequence ID" value="XM_067897273.1"/>
</dbReference>
<sequence length="477" mass="54637">MFGSSFKTRHAGEATERPEESRSGDALGSSGGDSSSSSSSSSIRNRRQHQQRERGRDGATGEAKNAFGAPTMLGIQHTSEEASNIYNKIGTLNGYTFEVPPVNRFHSKTAEAKFTQLAGGLNPKFEANRFDNLRERLQVSEKRDKDGHLQAIAMLYAEFLGNNFLKARGLDYAEIERCFYPRYAPKYDTLLKALGMRKPLWWQQGLFSSLEDISRLPLDRCSIEKKASMSFEEWYCLFWNYYQPFNTLAYLCMVTAQSMLYTRELVDSVADYLAERHALITEVNAKKAPILFLGARTGKFGALLNATQKIPVPVIHIHENPNMNPYLLVIPQNKQAEFKINPIVKMKNQAALEKYEPSIVLFSDMIMNSDPTVQIRQQGSVREYMYFGVPDSYCEGHAWDTWGYFKYRERGTDHIPAYMREGFGKVTLPHLSRWMVHKLDSDMQMGNGTVTAWIRKPLLPTASVKWRWRMMRLKPFF</sequence>
<dbReference type="EMBL" id="JAFJZO010000035">
    <property type="protein sequence ID" value="KAG5492646.1"/>
    <property type="molecule type" value="Genomic_DNA"/>
</dbReference>
<evidence type="ECO:0000256" key="1">
    <source>
        <dbReference type="SAM" id="MobiDB-lite"/>
    </source>
</evidence>
<accession>A0A836HG38</accession>
<dbReference type="Proteomes" id="UP000674318">
    <property type="component" value="Chromosome 35"/>
</dbReference>
<comment type="caution">
    <text evidence="2">The sequence shown here is derived from an EMBL/GenBank/DDBJ whole genome shotgun (WGS) entry which is preliminary data.</text>
</comment>
<dbReference type="GeneID" id="94287350"/>
<dbReference type="OrthoDB" id="269429at2759"/>
<name>A0A836HG38_9TRYP</name>
<evidence type="ECO:0000313" key="3">
    <source>
        <dbReference type="Proteomes" id="UP000674318"/>
    </source>
</evidence>
<reference evidence="2 3" key="1">
    <citation type="submission" date="2021-02" db="EMBL/GenBank/DDBJ databases">
        <title>Porcisia hertigi Genome sequencing and assembly.</title>
        <authorList>
            <person name="Almutairi H."/>
            <person name="Gatherer D."/>
        </authorList>
    </citation>
    <scope>NUCLEOTIDE SEQUENCE [LARGE SCALE GENOMIC DNA]</scope>
    <source>
        <strain evidence="2 3">C119</strain>
    </source>
</reference>
<dbReference type="KEGG" id="phet:94287350"/>
<feature type="compositionally biased region" description="Basic and acidic residues" evidence="1">
    <location>
        <begin position="50"/>
        <end position="59"/>
    </location>
</feature>
<keyword evidence="3" id="KW-1185">Reference proteome</keyword>
<feature type="region of interest" description="Disordered" evidence="1">
    <location>
        <begin position="1"/>
        <end position="68"/>
    </location>
</feature>
<protein>
    <submittedName>
        <fullName evidence="2">Uncharacterized protein</fullName>
    </submittedName>
</protein>
<feature type="compositionally biased region" description="Low complexity" evidence="1">
    <location>
        <begin position="24"/>
        <end position="42"/>
    </location>
</feature>
<evidence type="ECO:0000313" key="2">
    <source>
        <dbReference type="EMBL" id="KAG5492646.1"/>
    </source>
</evidence>